<comment type="caution">
    <text evidence="1">The sequence shown here is derived from an EMBL/GenBank/DDBJ whole genome shotgun (WGS) entry which is preliminary data.</text>
</comment>
<reference evidence="1 2" key="1">
    <citation type="submission" date="2017-07" db="EMBL/GenBank/DDBJ databases">
        <title>Genomes of Fischerella (Mastigocladus) sp. strains.</title>
        <authorList>
            <person name="Miller S.R."/>
        </authorList>
    </citation>
    <scope>NUCLEOTIDE SEQUENCE [LARGE SCALE GENOMIC DNA]</scope>
    <source>
        <strain evidence="1 2">CCMEE 5330</strain>
    </source>
</reference>
<dbReference type="NCBIfam" id="TIGR03292">
    <property type="entry name" value="PhnH_redo"/>
    <property type="match status" value="1"/>
</dbReference>
<protein>
    <submittedName>
        <fullName evidence="1">Phosphonate C-P lyase system protein PhnH</fullName>
    </submittedName>
</protein>
<dbReference type="SUPFAM" id="SSF159709">
    <property type="entry name" value="PhnH-like"/>
    <property type="match status" value="1"/>
</dbReference>
<dbReference type="InterPro" id="IPR038058">
    <property type="entry name" value="PhnH-like_sp"/>
</dbReference>
<evidence type="ECO:0000313" key="2">
    <source>
        <dbReference type="Proteomes" id="UP000234966"/>
    </source>
</evidence>
<organism evidence="1 2">
    <name type="scientific">Fischerella thermalis CCMEE 5330</name>
    <dbReference type="NCBI Taxonomy" id="2019670"/>
    <lineage>
        <taxon>Bacteria</taxon>
        <taxon>Bacillati</taxon>
        <taxon>Cyanobacteriota</taxon>
        <taxon>Cyanophyceae</taxon>
        <taxon>Nostocales</taxon>
        <taxon>Hapalosiphonaceae</taxon>
        <taxon>Fischerella</taxon>
    </lineage>
</organism>
<dbReference type="GO" id="GO:0019634">
    <property type="term" value="P:organic phosphonate metabolic process"/>
    <property type="evidence" value="ECO:0007669"/>
    <property type="project" value="InterPro"/>
</dbReference>
<name>A0A2N6MNT2_9CYAN</name>
<dbReference type="Proteomes" id="UP000234966">
    <property type="component" value="Unassembled WGS sequence"/>
</dbReference>
<dbReference type="Gene3D" id="3.40.50.11310">
    <property type="entry name" value="Bacterial phosphonate metabolism protein PhnH"/>
    <property type="match status" value="1"/>
</dbReference>
<dbReference type="GO" id="GO:0016829">
    <property type="term" value="F:lyase activity"/>
    <property type="evidence" value="ECO:0007669"/>
    <property type="project" value="UniProtKB-KW"/>
</dbReference>
<dbReference type="Pfam" id="PF05845">
    <property type="entry name" value="PhnH"/>
    <property type="match status" value="1"/>
</dbReference>
<proteinExistence type="predicted"/>
<gene>
    <name evidence="1" type="primary">phnH</name>
    <name evidence="1" type="ORF">CEN41_01400</name>
</gene>
<accession>A0A2N6MNT2</accession>
<sequence>MTTPPYTAEEARDRETFLALMWSLSYPTRPHRLPVGDPLHLIGHALLDLETSFYTPDIALMQALHRTGARATQPPNAAYHFYPRLDDATLRTIDEASVGSLSYPDTAATLIIATSFSGGAAYRLRGPGIQGSVVIAPALPRAFWEQRARATFPLGWDVFLVEDSRVIGLPRSARAEEV</sequence>
<dbReference type="AlphaFoldDB" id="A0A2N6MNT2"/>
<dbReference type="InterPro" id="IPR008772">
    <property type="entry name" value="Phosphonate_metab_PhnH"/>
</dbReference>
<evidence type="ECO:0000313" key="1">
    <source>
        <dbReference type="EMBL" id="PMB48408.1"/>
    </source>
</evidence>
<keyword evidence="1" id="KW-0456">Lyase</keyword>
<dbReference type="EMBL" id="NMQI01000029">
    <property type="protein sequence ID" value="PMB48408.1"/>
    <property type="molecule type" value="Genomic_DNA"/>
</dbReference>